<sequence length="316" mass="33224">MRPGQRLASLTGVLLLAGCNGATVDAGAADAGQAEIIQPIASEAARPSAAPSPAPMPEPEPVGPSTFLYDGELTQGGWIRGQAPGGTVTATLGSQPLTLDNEGRFFAAFDRDAGPTATLVAKLANGRMIESPFAVSPRSWNIERVNVARRAGGASESFMARRRPELAQINAARKVGADTPGWSQDFIWPVTGRISGRFGSQRIYRGEPGSYHSGIDITTGQSGTPFVAPADGVVTLATQQPFSLEGYLLIIDHGQGLNSAFLHSSKIAVSEGDVVKQGQYIGNIGSSGRATGPHLHWGLKWRDARLDPLLFTGPMR</sequence>
<dbReference type="SUPFAM" id="SSF51261">
    <property type="entry name" value="Duplicated hybrid motif"/>
    <property type="match status" value="1"/>
</dbReference>
<dbReference type="CDD" id="cd12797">
    <property type="entry name" value="M23_peptidase"/>
    <property type="match status" value="1"/>
</dbReference>
<keyword evidence="2" id="KW-0732">Signal</keyword>
<feature type="compositionally biased region" description="Pro residues" evidence="1">
    <location>
        <begin position="50"/>
        <end position="62"/>
    </location>
</feature>
<evidence type="ECO:0000313" key="4">
    <source>
        <dbReference type="EMBL" id="MXP47826.1"/>
    </source>
</evidence>
<dbReference type="OrthoDB" id="9815245at2"/>
<evidence type="ECO:0000313" key="5">
    <source>
        <dbReference type="Proteomes" id="UP000471435"/>
    </source>
</evidence>
<dbReference type="PANTHER" id="PTHR21666:SF285">
    <property type="entry name" value="M23 FAMILY METALLOPEPTIDASE"/>
    <property type="match status" value="1"/>
</dbReference>
<proteinExistence type="predicted"/>
<dbReference type="PROSITE" id="PS51257">
    <property type="entry name" value="PROKAR_LIPOPROTEIN"/>
    <property type="match status" value="1"/>
</dbReference>
<dbReference type="InterPro" id="IPR011055">
    <property type="entry name" value="Dup_hybrid_motif"/>
</dbReference>
<gene>
    <name evidence="4" type="ORF">GRI43_10575</name>
</gene>
<accession>A0A6I4V3Z8</accession>
<reference evidence="4 5" key="1">
    <citation type="submission" date="2019-12" db="EMBL/GenBank/DDBJ databases">
        <title>Genomic-based taxomic classification of the family Erythrobacteraceae.</title>
        <authorList>
            <person name="Xu L."/>
        </authorList>
    </citation>
    <scope>NUCLEOTIDE SEQUENCE [LARGE SCALE GENOMIC DNA]</scope>
    <source>
        <strain evidence="4 5">SW-109</strain>
    </source>
</reference>
<evidence type="ECO:0000259" key="3">
    <source>
        <dbReference type="Pfam" id="PF01551"/>
    </source>
</evidence>
<evidence type="ECO:0000256" key="1">
    <source>
        <dbReference type="SAM" id="MobiDB-lite"/>
    </source>
</evidence>
<evidence type="ECO:0000256" key="2">
    <source>
        <dbReference type="SAM" id="SignalP"/>
    </source>
</evidence>
<dbReference type="InterPro" id="IPR016047">
    <property type="entry name" value="M23ase_b-sheet_dom"/>
</dbReference>
<dbReference type="GO" id="GO:0004222">
    <property type="term" value="F:metalloendopeptidase activity"/>
    <property type="evidence" value="ECO:0007669"/>
    <property type="project" value="TreeGrafter"/>
</dbReference>
<dbReference type="AlphaFoldDB" id="A0A6I4V3Z8"/>
<dbReference type="PANTHER" id="PTHR21666">
    <property type="entry name" value="PEPTIDASE-RELATED"/>
    <property type="match status" value="1"/>
</dbReference>
<dbReference type="Gene3D" id="2.70.70.10">
    <property type="entry name" value="Glucose Permease (Domain IIA)"/>
    <property type="match status" value="1"/>
</dbReference>
<dbReference type="InterPro" id="IPR050570">
    <property type="entry name" value="Cell_wall_metabolism_enzyme"/>
</dbReference>
<dbReference type="Pfam" id="PF01551">
    <property type="entry name" value="Peptidase_M23"/>
    <property type="match status" value="1"/>
</dbReference>
<name>A0A6I4V3Z8_9SPHN</name>
<dbReference type="FunFam" id="2.70.70.10:FF:000019">
    <property type="entry name" value="M23 family peptidase"/>
    <property type="match status" value="1"/>
</dbReference>
<organism evidence="4 5">
    <name type="scientific">Pontixanthobacter luteolus</name>
    <dbReference type="NCBI Taxonomy" id="295089"/>
    <lineage>
        <taxon>Bacteria</taxon>
        <taxon>Pseudomonadati</taxon>
        <taxon>Pseudomonadota</taxon>
        <taxon>Alphaproteobacteria</taxon>
        <taxon>Sphingomonadales</taxon>
        <taxon>Erythrobacteraceae</taxon>
        <taxon>Pontixanthobacter</taxon>
    </lineage>
</organism>
<feature type="signal peptide" evidence="2">
    <location>
        <begin position="1"/>
        <end position="28"/>
    </location>
</feature>
<feature type="domain" description="M23ase beta-sheet core" evidence="3">
    <location>
        <begin position="211"/>
        <end position="308"/>
    </location>
</feature>
<comment type="caution">
    <text evidence="4">The sequence shown here is derived from an EMBL/GenBank/DDBJ whole genome shotgun (WGS) entry which is preliminary data.</text>
</comment>
<dbReference type="EMBL" id="WTYP01000002">
    <property type="protein sequence ID" value="MXP47826.1"/>
    <property type="molecule type" value="Genomic_DNA"/>
</dbReference>
<feature type="chain" id="PRO_5026315344" evidence="2">
    <location>
        <begin position="29"/>
        <end position="316"/>
    </location>
</feature>
<dbReference type="Proteomes" id="UP000471435">
    <property type="component" value="Unassembled WGS sequence"/>
</dbReference>
<protein>
    <submittedName>
        <fullName evidence="4">Peptidoglycan DD-metalloendopeptidase family protein</fullName>
    </submittedName>
</protein>
<keyword evidence="5" id="KW-1185">Reference proteome</keyword>
<feature type="region of interest" description="Disordered" evidence="1">
    <location>
        <begin position="43"/>
        <end position="62"/>
    </location>
</feature>